<dbReference type="AlphaFoldDB" id="A0A0B3RTR9"/>
<dbReference type="InterPro" id="IPR036291">
    <property type="entry name" value="NAD(P)-bd_dom_sf"/>
</dbReference>
<evidence type="ECO:0000313" key="3">
    <source>
        <dbReference type="Proteomes" id="UP000030960"/>
    </source>
</evidence>
<dbReference type="InterPro" id="IPR001509">
    <property type="entry name" value="Epimerase_deHydtase"/>
</dbReference>
<proteinExistence type="predicted"/>
<dbReference type="Proteomes" id="UP000030960">
    <property type="component" value="Unassembled WGS sequence"/>
</dbReference>
<sequence length="302" mass="31714">MADTGVLVVGGAGYFGARLAEALAADRSVTLTWRSLPSARAAWLDSSQVAGVAYDSARDDALPVTGRVGAVVNLAMPGAKEASADPEGSKARALKTIDAILALLDEGRADRVVHFSTFHVYGGAGAPDYAEDTAPRPIHPYGEAHALVEERIAAHAHADRVTVLRPTNMVGAPAHADLGDQAGLIFLDLCRQAVSGRMELRNDGRSYRDILAFPDAIAAVRLAIETPSTGGQVMNLAAGEAIRLDALAQDISAAALAEVTFGDGIDAFREPFQVSINRLRAVGWAPTNDLGPEIAHTLAFFR</sequence>
<organism evidence="2 3">
    <name type="scientific">Mameliella alba</name>
    <dbReference type="NCBI Taxonomy" id="561184"/>
    <lineage>
        <taxon>Bacteria</taxon>
        <taxon>Pseudomonadati</taxon>
        <taxon>Pseudomonadota</taxon>
        <taxon>Alphaproteobacteria</taxon>
        <taxon>Rhodobacterales</taxon>
        <taxon>Roseobacteraceae</taxon>
        <taxon>Mameliella</taxon>
    </lineage>
</organism>
<dbReference type="RefSeq" id="WP_043146535.1">
    <property type="nucleotide sequence ID" value="NZ_JSUQ01000030.1"/>
</dbReference>
<dbReference type="Pfam" id="PF01370">
    <property type="entry name" value="Epimerase"/>
    <property type="match status" value="1"/>
</dbReference>
<dbReference type="SUPFAM" id="SSF51735">
    <property type="entry name" value="NAD(P)-binding Rossmann-fold domains"/>
    <property type="match status" value="1"/>
</dbReference>
<dbReference type="CDD" id="cd08946">
    <property type="entry name" value="SDR_e"/>
    <property type="match status" value="1"/>
</dbReference>
<evidence type="ECO:0000313" key="2">
    <source>
        <dbReference type="EMBL" id="KHQ50173.1"/>
    </source>
</evidence>
<comment type="caution">
    <text evidence="2">The sequence shown here is derived from an EMBL/GenBank/DDBJ whole genome shotgun (WGS) entry which is preliminary data.</text>
</comment>
<reference evidence="2 3" key="1">
    <citation type="submission" date="2014-10" db="EMBL/GenBank/DDBJ databases">
        <title>Genome sequence of Ponticoccus sp. strain UMTAT08 isolated from clonal culture of toxic dinoflagellate Alexandrium tamiyavanichii.</title>
        <authorList>
            <person name="Gan H.Y."/>
            <person name="Muhd D.-D."/>
            <person name="Mohd Noor M.E."/>
            <person name="Yeong Y.S."/>
            <person name="Usup G."/>
        </authorList>
    </citation>
    <scope>NUCLEOTIDE SEQUENCE [LARGE SCALE GENOMIC DNA]</scope>
    <source>
        <strain evidence="2 3">UMTAT08</strain>
    </source>
</reference>
<protein>
    <submittedName>
        <fullName evidence="2">UDP-glucose 4-epimerase</fullName>
    </submittedName>
</protein>
<dbReference type="PANTHER" id="PTHR43245">
    <property type="entry name" value="BIFUNCTIONAL POLYMYXIN RESISTANCE PROTEIN ARNA"/>
    <property type="match status" value="1"/>
</dbReference>
<keyword evidence="3" id="KW-1185">Reference proteome</keyword>
<name>A0A0B3RTR9_9RHOB</name>
<dbReference type="InterPro" id="IPR050177">
    <property type="entry name" value="Lipid_A_modif_metabolic_enz"/>
</dbReference>
<gene>
    <name evidence="2" type="ORF">OA50_05292</name>
</gene>
<dbReference type="Gene3D" id="3.40.50.720">
    <property type="entry name" value="NAD(P)-binding Rossmann-like Domain"/>
    <property type="match status" value="1"/>
</dbReference>
<accession>A0A0B3RTR9</accession>
<evidence type="ECO:0000259" key="1">
    <source>
        <dbReference type="Pfam" id="PF01370"/>
    </source>
</evidence>
<dbReference type="EMBL" id="JSUQ01000030">
    <property type="protein sequence ID" value="KHQ50173.1"/>
    <property type="molecule type" value="Genomic_DNA"/>
</dbReference>
<feature type="domain" description="NAD-dependent epimerase/dehydratase" evidence="1">
    <location>
        <begin position="6"/>
        <end position="237"/>
    </location>
</feature>